<proteinExistence type="predicted"/>
<dbReference type="PANTHER" id="PTHR23235">
    <property type="entry name" value="KRUEPPEL-LIKE TRANSCRIPTION FACTOR"/>
    <property type="match status" value="1"/>
</dbReference>
<evidence type="ECO:0000259" key="9">
    <source>
        <dbReference type="PROSITE" id="PS50157"/>
    </source>
</evidence>
<feature type="domain" description="C2H2-type" evidence="9">
    <location>
        <begin position="357"/>
        <end position="386"/>
    </location>
</feature>
<dbReference type="PROSITE" id="PS50157">
    <property type="entry name" value="ZINC_FINGER_C2H2_2"/>
    <property type="match status" value="1"/>
</dbReference>
<evidence type="ECO:0000313" key="10">
    <source>
        <dbReference type="EMBL" id="KFO37776.1"/>
    </source>
</evidence>
<dbReference type="InterPro" id="IPR013087">
    <property type="entry name" value="Znf_C2H2_type"/>
</dbReference>
<dbReference type="PROSITE" id="PS00028">
    <property type="entry name" value="ZINC_FINGER_C2H2_1"/>
    <property type="match status" value="1"/>
</dbReference>
<feature type="compositionally biased region" description="Low complexity" evidence="8">
    <location>
        <begin position="43"/>
        <end position="56"/>
    </location>
</feature>
<dbReference type="GO" id="GO:0008270">
    <property type="term" value="F:zinc ion binding"/>
    <property type="evidence" value="ECO:0007669"/>
    <property type="project" value="UniProtKB-KW"/>
</dbReference>
<sequence length="419" mass="44591">MNPWFETLEEMDDFLQVFSDPYKEHAQAQPWPEPQLGVAETASGEGSQQGSSQSQGMPAWAATGMTSASCHVPGSVLTQNSAGAPGEALDAIFPDLAAIFECDDQVTSQTASGEGSPQGSSQSQGMPAWTATGMTSVSYDVPGRVLPQNPTRAPEDELDVILQDLAEIIERDEQVTSCQQVKPSAGNLTTQAMGTTDGQRANVTASRTTGCDEGSQVQDTSAEPTLSDVQMAARGGSQVNLPIDHQNLSGGQMIVPGVHQRFYWAPMATSLGDQSQSLYVNHGTVACPDQSVRGGQMMTRSNGQILSGGDELTAAPHPGLPAFTVSPVIPEQLPPRNWNLQPMSSAFLKKPESGKPYVCLHQDCGKSYSRSSYLRVHQRTHSGEWAFRSRGGPVATAGRLDKALRSLHTVDTYLSVAGD</sequence>
<keyword evidence="5" id="KW-0862">Zinc</keyword>
<evidence type="ECO:0000256" key="6">
    <source>
        <dbReference type="ARBA" id="ARBA00023242"/>
    </source>
</evidence>
<dbReference type="GO" id="GO:0005634">
    <property type="term" value="C:nucleus"/>
    <property type="evidence" value="ECO:0007669"/>
    <property type="project" value="UniProtKB-SubCell"/>
</dbReference>
<dbReference type="eggNOG" id="KOG1721">
    <property type="taxonomic scope" value="Eukaryota"/>
</dbReference>
<comment type="subcellular location">
    <subcellularLocation>
        <location evidence="1">Nucleus</location>
    </subcellularLocation>
</comment>
<dbReference type="SUPFAM" id="SSF57667">
    <property type="entry name" value="beta-beta-alpha zinc fingers"/>
    <property type="match status" value="1"/>
</dbReference>
<evidence type="ECO:0000256" key="2">
    <source>
        <dbReference type="ARBA" id="ARBA00022723"/>
    </source>
</evidence>
<keyword evidence="4 7" id="KW-0863">Zinc-finger</keyword>
<evidence type="ECO:0000256" key="5">
    <source>
        <dbReference type="ARBA" id="ARBA00022833"/>
    </source>
</evidence>
<dbReference type="EMBL" id="KN120745">
    <property type="protein sequence ID" value="KFO37776.1"/>
    <property type="molecule type" value="Genomic_DNA"/>
</dbReference>
<keyword evidence="11" id="KW-1185">Reference proteome</keyword>
<dbReference type="PANTHER" id="PTHR23235:SF156">
    <property type="entry name" value="KRUPPEL-LIKE FACTOR 18"/>
    <property type="match status" value="1"/>
</dbReference>
<dbReference type="InterPro" id="IPR036236">
    <property type="entry name" value="Znf_C2H2_sf"/>
</dbReference>
<organism evidence="10 11">
    <name type="scientific">Fukomys damarensis</name>
    <name type="common">Damaraland mole rat</name>
    <name type="synonym">Cryptomys damarensis</name>
    <dbReference type="NCBI Taxonomy" id="885580"/>
    <lineage>
        <taxon>Eukaryota</taxon>
        <taxon>Metazoa</taxon>
        <taxon>Chordata</taxon>
        <taxon>Craniata</taxon>
        <taxon>Vertebrata</taxon>
        <taxon>Euteleostomi</taxon>
        <taxon>Mammalia</taxon>
        <taxon>Eutheria</taxon>
        <taxon>Euarchontoglires</taxon>
        <taxon>Glires</taxon>
        <taxon>Rodentia</taxon>
        <taxon>Hystricomorpha</taxon>
        <taxon>Bathyergidae</taxon>
        <taxon>Fukomys</taxon>
    </lineage>
</organism>
<dbReference type="GO" id="GO:0000978">
    <property type="term" value="F:RNA polymerase II cis-regulatory region sequence-specific DNA binding"/>
    <property type="evidence" value="ECO:0007669"/>
    <property type="project" value="TreeGrafter"/>
</dbReference>
<dbReference type="SMART" id="SM00355">
    <property type="entry name" value="ZnF_C2H2"/>
    <property type="match status" value="1"/>
</dbReference>
<protein>
    <recommendedName>
        <fullName evidence="9">C2H2-type domain-containing protein</fullName>
    </recommendedName>
</protein>
<evidence type="ECO:0000313" key="11">
    <source>
        <dbReference type="Proteomes" id="UP000028990"/>
    </source>
</evidence>
<dbReference type="Pfam" id="PF00096">
    <property type="entry name" value="zf-C2H2"/>
    <property type="match status" value="1"/>
</dbReference>
<keyword evidence="2" id="KW-0479">Metal-binding</keyword>
<name>A0A091EQ01_FUKDA</name>
<dbReference type="FunFam" id="3.30.160.60:FF:001297">
    <property type="entry name" value="Zinc finger and SCAN domain-containing protein 2"/>
    <property type="match status" value="1"/>
</dbReference>
<dbReference type="Gene3D" id="3.30.160.60">
    <property type="entry name" value="Classic Zinc Finger"/>
    <property type="match status" value="1"/>
</dbReference>
<dbReference type="AlphaFoldDB" id="A0A091EQ01"/>
<gene>
    <name evidence="10" type="ORF">H920_00943</name>
</gene>
<evidence type="ECO:0000256" key="3">
    <source>
        <dbReference type="ARBA" id="ARBA00022737"/>
    </source>
</evidence>
<evidence type="ECO:0000256" key="7">
    <source>
        <dbReference type="PROSITE-ProRule" id="PRU00042"/>
    </source>
</evidence>
<evidence type="ECO:0000256" key="4">
    <source>
        <dbReference type="ARBA" id="ARBA00022771"/>
    </source>
</evidence>
<dbReference type="Proteomes" id="UP000028990">
    <property type="component" value="Unassembled WGS sequence"/>
</dbReference>
<keyword evidence="3" id="KW-0677">Repeat</keyword>
<accession>A0A091EQ01</accession>
<feature type="compositionally biased region" description="Low complexity" evidence="8">
    <location>
        <begin position="112"/>
        <end position="125"/>
    </location>
</feature>
<evidence type="ECO:0000256" key="8">
    <source>
        <dbReference type="SAM" id="MobiDB-lite"/>
    </source>
</evidence>
<feature type="region of interest" description="Disordered" evidence="8">
    <location>
        <begin position="107"/>
        <end position="128"/>
    </location>
</feature>
<keyword evidence="6" id="KW-0539">Nucleus</keyword>
<dbReference type="GO" id="GO:0000981">
    <property type="term" value="F:DNA-binding transcription factor activity, RNA polymerase II-specific"/>
    <property type="evidence" value="ECO:0007669"/>
    <property type="project" value="TreeGrafter"/>
</dbReference>
<feature type="region of interest" description="Disordered" evidence="8">
    <location>
        <begin position="37"/>
        <end position="58"/>
    </location>
</feature>
<reference evidence="10 11" key="1">
    <citation type="submission" date="2013-11" db="EMBL/GenBank/DDBJ databases">
        <title>The Damaraland mole rat (Fukomys damarensis) genome and evolution of African mole rats.</title>
        <authorList>
            <person name="Gladyshev V.N."/>
            <person name="Fang X."/>
        </authorList>
    </citation>
    <scope>NUCLEOTIDE SEQUENCE [LARGE SCALE GENOMIC DNA]</scope>
    <source>
        <tissue evidence="10">Liver</tissue>
    </source>
</reference>
<evidence type="ECO:0000256" key="1">
    <source>
        <dbReference type="ARBA" id="ARBA00004123"/>
    </source>
</evidence>